<dbReference type="PANTHER" id="PTHR11069:SF23">
    <property type="entry name" value="LYSOSOMAL ACID GLUCOSYLCERAMIDASE"/>
    <property type="match status" value="1"/>
</dbReference>
<dbReference type="InterPro" id="IPR033453">
    <property type="entry name" value="Glyco_hydro_30_TIM-barrel"/>
</dbReference>
<evidence type="ECO:0000256" key="2">
    <source>
        <dbReference type="ARBA" id="ARBA00005382"/>
    </source>
</evidence>
<evidence type="ECO:0000259" key="9">
    <source>
        <dbReference type="Pfam" id="PF17189"/>
    </source>
</evidence>
<dbReference type="Pfam" id="PF02055">
    <property type="entry name" value="Glyco_hydro_30"/>
    <property type="match status" value="1"/>
</dbReference>
<reference evidence="10" key="2">
    <citation type="submission" date="2015-06" db="UniProtKB">
        <authorList>
            <consortium name="EnsemblMetazoa"/>
        </authorList>
    </citation>
    <scope>IDENTIFICATION</scope>
</reference>
<accession>T1K5N8</accession>
<name>T1K5N8_TETUR</name>
<dbReference type="STRING" id="32264.T1K5N8"/>
<dbReference type="GO" id="GO:0006680">
    <property type="term" value="P:glucosylceramide catabolic process"/>
    <property type="evidence" value="ECO:0007669"/>
    <property type="project" value="TreeGrafter"/>
</dbReference>
<keyword evidence="5 6" id="KW-0378">Hydrolase</keyword>
<dbReference type="HOGENOM" id="CLU_014379_1_2_1"/>
<dbReference type="AlphaFoldDB" id="T1K5N8"/>
<keyword evidence="6" id="KW-0746">Sphingolipid metabolism</keyword>
<evidence type="ECO:0000256" key="7">
    <source>
        <dbReference type="SAM" id="SignalP"/>
    </source>
</evidence>
<keyword evidence="6" id="KW-0326">Glycosidase</keyword>
<dbReference type="InterPro" id="IPR001139">
    <property type="entry name" value="Glyco_hydro_30"/>
</dbReference>
<evidence type="ECO:0000313" key="11">
    <source>
        <dbReference type="Proteomes" id="UP000015104"/>
    </source>
</evidence>
<organism evidence="10 11">
    <name type="scientific">Tetranychus urticae</name>
    <name type="common">Two-spotted spider mite</name>
    <dbReference type="NCBI Taxonomy" id="32264"/>
    <lineage>
        <taxon>Eukaryota</taxon>
        <taxon>Metazoa</taxon>
        <taxon>Ecdysozoa</taxon>
        <taxon>Arthropoda</taxon>
        <taxon>Chelicerata</taxon>
        <taxon>Arachnida</taxon>
        <taxon>Acari</taxon>
        <taxon>Acariformes</taxon>
        <taxon>Trombidiformes</taxon>
        <taxon>Prostigmata</taxon>
        <taxon>Eleutherengona</taxon>
        <taxon>Raphignathae</taxon>
        <taxon>Tetranychoidea</taxon>
        <taxon>Tetranychidae</taxon>
        <taxon>Tetranychus</taxon>
    </lineage>
</organism>
<dbReference type="PRINTS" id="PR00843">
    <property type="entry name" value="GLHYDRLASE30"/>
</dbReference>
<feature type="domain" description="Glycosyl hydrolase family 30 beta sandwich" evidence="9">
    <location>
        <begin position="472"/>
        <end position="533"/>
    </location>
</feature>
<dbReference type="eggNOG" id="KOG2566">
    <property type="taxonomic scope" value="Eukaryota"/>
</dbReference>
<evidence type="ECO:0000259" key="8">
    <source>
        <dbReference type="Pfam" id="PF02055"/>
    </source>
</evidence>
<dbReference type="Gene3D" id="3.20.20.80">
    <property type="entry name" value="Glycosidases"/>
    <property type="match status" value="1"/>
</dbReference>
<dbReference type="PANTHER" id="PTHR11069">
    <property type="entry name" value="GLUCOSYLCERAMIDASE"/>
    <property type="match status" value="1"/>
</dbReference>
<dbReference type="InterPro" id="IPR033452">
    <property type="entry name" value="GH30_C"/>
</dbReference>
<dbReference type="SUPFAM" id="SSF51445">
    <property type="entry name" value="(Trans)glycosidases"/>
    <property type="match status" value="1"/>
</dbReference>
<evidence type="ECO:0000256" key="4">
    <source>
        <dbReference type="ARBA" id="ARBA00022729"/>
    </source>
</evidence>
<dbReference type="EC" id="3.2.1.45" evidence="3 6"/>
<comment type="catalytic activity">
    <reaction evidence="1">
        <text>a beta-D-glucosyl-(1&lt;-&gt;1')-N-acylsphing-4-enine + H2O = an N-acylsphing-4-enine + D-glucose</text>
        <dbReference type="Rhea" id="RHEA:13269"/>
        <dbReference type="ChEBI" id="CHEBI:4167"/>
        <dbReference type="ChEBI" id="CHEBI:15377"/>
        <dbReference type="ChEBI" id="CHEBI:22801"/>
        <dbReference type="ChEBI" id="CHEBI:52639"/>
        <dbReference type="EC" id="3.2.1.45"/>
    </reaction>
    <physiologicalReaction direction="left-to-right" evidence="1">
        <dbReference type="Rhea" id="RHEA:13270"/>
    </physiologicalReaction>
</comment>
<proteinExistence type="inferred from homology"/>
<dbReference type="Proteomes" id="UP000015104">
    <property type="component" value="Unassembled WGS sequence"/>
</dbReference>
<evidence type="ECO:0000256" key="1">
    <source>
        <dbReference type="ARBA" id="ARBA00001013"/>
    </source>
</evidence>
<protein>
    <recommendedName>
        <fullName evidence="3 6">Glucosylceramidase</fullName>
        <ecNumber evidence="3 6">3.2.1.45</ecNumber>
    </recommendedName>
</protein>
<evidence type="ECO:0000256" key="5">
    <source>
        <dbReference type="ARBA" id="ARBA00022801"/>
    </source>
</evidence>
<comment type="similarity">
    <text evidence="2 6">Belongs to the glycosyl hydrolase 30 family.</text>
</comment>
<keyword evidence="11" id="KW-1185">Reference proteome</keyword>
<dbReference type="OMA" id="HVINDYY"/>
<dbReference type="EnsemblMetazoa" id="tetur05g06960.1">
    <property type="protein sequence ID" value="tetur05g06960.1"/>
    <property type="gene ID" value="tetur05g06960"/>
</dbReference>
<dbReference type="SUPFAM" id="SSF51011">
    <property type="entry name" value="Glycosyl hydrolase domain"/>
    <property type="match status" value="1"/>
</dbReference>
<dbReference type="GO" id="GO:0016020">
    <property type="term" value="C:membrane"/>
    <property type="evidence" value="ECO:0007669"/>
    <property type="project" value="GOC"/>
</dbReference>
<dbReference type="OrthoDB" id="2160638at2759"/>
<feature type="chain" id="PRO_5004581056" description="Glucosylceramidase" evidence="7">
    <location>
        <begin position="19"/>
        <end position="538"/>
    </location>
</feature>
<reference evidence="11" key="1">
    <citation type="submission" date="2011-08" db="EMBL/GenBank/DDBJ databases">
        <authorList>
            <person name="Rombauts S."/>
        </authorList>
    </citation>
    <scope>NUCLEOTIDE SEQUENCE</scope>
    <source>
        <strain evidence="11">London</strain>
    </source>
</reference>
<dbReference type="EMBL" id="CAEY01001590">
    <property type="status" value="NOT_ANNOTATED_CDS"/>
    <property type="molecule type" value="Genomic_DNA"/>
</dbReference>
<sequence>MVPLILLINVLTWSLAIGQDTCDGTNSVFPCDAGQDTCMRRKYGKDQYVCVCDSSYCDDLGPLPDTSDGKVTIYETTRDGLRFRKNYVYKGQSSLTEPTVKTKKKFTIKVKRDEKHQSIWGFGGAFTDSTGINLRYLNDTLAAHVINDYYSPQGIGYSVGRVPVGGTDFSDRPYTYNDDHVDDLEQTNFTLAQDDDLYKIPYIKQAQKLNGNLKLLASAWSPPAWMKSSNSISKRGTLKSSDVYYKSWAKYYAKFFTEYKKKGIEFWGLTSGNEPVASYIHSSFNGLTFTPGSLRDFIRDSLAPELAKAGFPLQEKLKLLVLDDQLAVVLAWLGKVYGDEATHSLVSGIAFHWYLNFMTPNFVYSLIHKWYPDQLLISTEACEGYRMILDPHKVILGDWGRGENYASDIINDLNHGVHGWIDWNMALDPSGGPNWADNKVDSPIIVNKTANEYYRQPMFYSMAHIAKFLPPNSVRLGSKGSHGGVDYTVFQTPDNNIAVIILNKSKDTINLTVAAAYGKDVTWQIKPKSLTTIYGKAS</sequence>
<dbReference type="InterPro" id="IPR017853">
    <property type="entry name" value="GH"/>
</dbReference>
<keyword evidence="4 7" id="KW-0732">Signal</keyword>
<evidence type="ECO:0000256" key="3">
    <source>
        <dbReference type="ARBA" id="ARBA00012658"/>
    </source>
</evidence>
<evidence type="ECO:0000313" key="10">
    <source>
        <dbReference type="EnsemblMetazoa" id="tetur05g06960.1"/>
    </source>
</evidence>
<dbReference type="GO" id="GO:0004348">
    <property type="term" value="F:glucosylceramidase activity"/>
    <property type="evidence" value="ECO:0007669"/>
    <property type="project" value="UniProtKB-EC"/>
</dbReference>
<gene>
    <name evidence="10" type="primary">107360717</name>
</gene>
<feature type="signal peptide" evidence="7">
    <location>
        <begin position="1"/>
        <end position="18"/>
    </location>
</feature>
<keyword evidence="6" id="KW-0443">Lipid metabolism</keyword>
<evidence type="ECO:0000256" key="6">
    <source>
        <dbReference type="RuleBase" id="RU361188"/>
    </source>
</evidence>
<dbReference type="Pfam" id="PF17189">
    <property type="entry name" value="Glyco_hydro_30C"/>
    <property type="match status" value="1"/>
</dbReference>
<feature type="domain" description="Glycosyl hydrolase family 30 TIM-barrel" evidence="8">
    <location>
        <begin position="119"/>
        <end position="469"/>
    </location>
</feature>